<dbReference type="EMBL" id="CP139558">
    <property type="protein sequence ID" value="WPU91997.1"/>
    <property type="molecule type" value="Genomic_DNA"/>
</dbReference>
<evidence type="ECO:0000313" key="2">
    <source>
        <dbReference type="Proteomes" id="UP001324380"/>
    </source>
</evidence>
<sequence length="156" mass="17280">MISLKSNFISLSLTVLIGATLITTACKKEKRQVTDPVKTLLGGWNAVPVEANYERRLYFGSDGSFMTAFTYHNNGDVSITSFSGTYFIKGDSLKVTIKETSEQHGNSPAVKTQSNIQLYEKATYSINGSFLMLNYITYPADGPVLTQIKFTRELPD</sequence>
<protein>
    <recommendedName>
        <fullName evidence="3">Lipocalin-like domain-containing protein</fullName>
    </recommendedName>
</protein>
<dbReference type="Proteomes" id="UP001324380">
    <property type="component" value="Chromosome"/>
</dbReference>
<organism evidence="1 2">
    <name type="scientific">Mucilaginibacter sabulilitoris</name>
    <dbReference type="NCBI Taxonomy" id="1173583"/>
    <lineage>
        <taxon>Bacteria</taxon>
        <taxon>Pseudomonadati</taxon>
        <taxon>Bacteroidota</taxon>
        <taxon>Sphingobacteriia</taxon>
        <taxon>Sphingobacteriales</taxon>
        <taxon>Sphingobacteriaceae</taxon>
        <taxon>Mucilaginibacter</taxon>
    </lineage>
</organism>
<reference evidence="1 2" key="1">
    <citation type="submission" date="2023-11" db="EMBL/GenBank/DDBJ databases">
        <title>Analysis of the Genomes of Mucilaginibacter gossypii cycad 4 and M. sabulilitoris SNA2: microbes with the potential for plant growth promotion.</title>
        <authorList>
            <person name="Hirsch A.M."/>
            <person name="Humm E."/>
            <person name="Rubbi M."/>
            <person name="Del Vecchio G."/>
            <person name="Ha S.M."/>
            <person name="Pellegrini M."/>
            <person name="Gunsalus R.P."/>
        </authorList>
    </citation>
    <scope>NUCLEOTIDE SEQUENCE [LARGE SCALE GENOMIC DNA]</scope>
    <source>
        <strain evidence="1 2">SNA2</strain>
    </source>
</reference>
<gene>
    <name evidence="1" type="ORF">SNE25_22010</name>
</gene>
<proteinExistence type="predicted"/>
<dbReference type="RefSeq" id="WP_321561163.1">
    <property type="nucleotide sequence ID" value="NZ_CP139558.1"/>
</dbReference>
<evidence type="ECO:0008006" key="3">
    <source>
        <dbReference type="Google" id="ProtNLM"/>
    </source>
</evidence>
<keyword evidence="2" id="KW-1185">Reference proteome</keyword>
<evidence type="ECO:0000313" key="1">
    <source>
        <dbReference type="EMBL" id="WPU91997.1"/>
    </source>
</evidence>
<accession>A0ABZ0TFQ2</accession>
<name>A0ABZ0TFQ2_9SPHI</name>
<dbReference type="PROSITE" id="PS51257">
    <property type="entry name" value="PROKAR_LIPOPROTEIN"/>
    <property type="match status" value="1"/>
</dbReference>